<organism evidence="2">
    <name type="scientific">Ixodes ricinus</name>
    <name type="common">Common tick</name>
    <name type="synonym">Acarus ricinus</name>
    <dbReference type="NCBI Taxonomy" id="34613"/>
    <lineage>
        <taxon>Eukaryota</taxon>
        <taxon>Metazoa</taxon>
        <taxon>Ecdysozoa</taxon>
        <taxon>Arthropoda</taxon>
        <taxon>Chelicerata</taxon>
        <taxon>Arachnida</taxon>
        <taxon>Acari</taxon>
        <taxon>Parasitiformes</taxon>
        <taxon>Ixodida</taxon>
        <taxon>Ixodoidea</taxon>
        <taxon>Ixodidae</taxon>
        <taxon>Ixodinae</taxon>
        <taxon>Ixodes</taxon>
    </lineage>
</organism>
<evidence type="ECO:0000256" key="1">
    <source>
        <dbReference type="SAM" id="SignalP"/>
    </source>
</evidence>
<protein>
    <submittedName>
        <fullName evidence="2">Putative secreted protein</fullName>
    </submittedName>
</protein>
<dbReference type="AlphaFoldDB" id="A0A6B0USM5"/>
<evidence type="ECO:0000313" key="2">
    <source>
        <dbReference type="EMBL" id="MXU92308.1"/>
    </source>
</evidence>
<name>A0A6B0USM5_IXORI</name>
<feature type="signal peptide" evidence="1">
    <location>
        <begin position="1"/>
        <end position="19"/>
    </location>
</feature>
<dbReference type="EMBL" id="GIFC01010225">
    <property type="protein sequence ID" value="MXU92308.1"/>
    <property type="molecule type" value="Transcribed_RNA"/>
</dbReference>
<reference evidence="2" key="1">
    <citation type="submission" date="2019-12" db="EMBL/GenBank/DDBJ databases">
        <title>An insight into the sialome of adult female Ixodes ricinus ticks feeding for 6 days.</title>
        <authorList>
            <person name="Perner J."/>
            <person name="Ribeiro J.M.C."/>
        </authorList>
    </citation>
    <scope>NUCLEOTIDE SEQUENCE</scope>
    <source>
        <strain evidence="2">Semi-engorged</strain>
        <tissue evidence="2">Salivary glands</tissue>
    </source>
</reference>
<proteinExistence type="predicted"/>
<accession>A0A6B0USM5</accession>
<feature type="chain" id="PRO_5025335618" evidence="1">
    <location>
        <begin position="20"/>
        <end position="131"/>
    </location>
</feature>
<sequence>MQLVAVLCAGLTASFLGCADDGMRASASPVTPLPEIGYVWPTSGLFTASWIPLFPHHLHNRQSASTSASYQPQDKGSWRPLHPSVGLGIYQLFSRITHFASSCRTWRFFALDSPRHFRGVPTMACVHRRGL</sequence>
<keyword evidence="1" id="KW-0732">Signal</keyword>